<sequence>MKIDAATHAVSQQELAQTLGITTRRIRQIVAEGWFSANDDGRYVLRDAIASYGAMMKGAAERRNNPTSDRLNAAKAEMIQSRIRKFDADHITMTEALQSFDEVSDDFLGMLKGLPALITTDPRERGRIDAIVASDCQRLSEKWALLREELRTGKPAKHRVLELED</sequence>
<organism evidence="1 2">
    <name type="scientific">Mesorhizobium argentiipisi</name>
    <dbReference type="NCBI Taxonomy" id="3015175"/>
    <lineage>
        <taxon>Bacteria</taxon>
        <taxon>Pseudomonadati</taxon>
        <taxon>Pseudomonadota</taxon>
        <taxon>Alphaproteobacteria</taxon>
        <taxon>Hyphomicrobiales</taxon>
        <taxon>Phyllobacteriaceae</taxon>
        <taxon>Mesorhizobium</taxon>
    </lineage>
</organism>
<dbReference type="Proteomes" id="UP001366503">
    <property type="component" value="Unassembled WGS sequence"/>
</dbReference>
<evidence type="ECO:0000313" key="1">
    <source>
        <dbReference type="EMBL" id="MEI9403557.1"/>
    </source>
</evidence>
<keyword evidence="2" id="KW-1185">Reference proteome</keyword>
<dbReference type="EMBL" id="JAPYKO010000010">
    <property type="protein sequence ID" value="MEI9403557.1"/>
    <property type="molecule type" value="Genomic_DNA"/>
</dbReference>
<evidence type="ECO:0000313" key="2">
    <source>
        <dbReference type="Proteomes" id="UP001366503"/>
    </source>
</evidence>
<dbReference type="RefSeq" id="WP_337093934.1">
    <property type="nucleotide sequence ID" value="NZ_JAPYKO010000010.1"/>
</dbReference>
<name>A0ABU8KCY4_9HYPH</name>
<gene>
    <name evidence="1" type="ORF">O7A05_15480</name>
</gene>
<proteinExistence type="predicted"/>
<comment type="caution">
    <text evidence="1">The sequence shown here is derived from an EMBL/GenBank/DDBJ whole genome shotgun (WGS) entry which is preliminary data.</text>
</comment>
<protein>
    <submittedName>
        <fullName evidence="1">Uncharacterized protein</fullName>
    </submittedName>
</protein>
<reference evidence="1 2" key="1">
    <citation type="submission" date="2022-12" db="EMBL/GenBank/DDBJ databases">
        <authorList>
            <person name="Muema E."/>
        </authorList>
    </citation>
    <scope>NUCLEOTIDE SEQUENCE [LARGE SCALE GENOMIC DNA]</scope>
    <source>
        <strain evidence="2">1330</strain>
    </source>
</reference>
<accession>A0ABU8KCY4</accession>